<dbReference type="EMBL" id="JAGEVG010000094">
    <property type="protein sequence ID" value="MBO3100339.1"/>
    <property type="molecule type" value="Genomic_DNA"/>
</dbReference>
<accession>A0ABS3SX75</accession>
<name>A0ABS3SX75_9FLAO</name>
<reference evidence="1 2" key="1">
    <citation type="submission" date="2021-03" db="EMBL/GenBank/DDBJ databases">
        <title>Gelidibacter sp. nov., isolated from costal sediment.</title>
        <authorList>
            <person name="Lun K.-Y."/>
        </authorList>
    </citation>
    <scope>NUCLEOTIDE SEQUENCE [LARGE SCALE GENOMIC DNA]</scope>
    <source>
        <strain evidence="1 2">DF109</strain>
    </source>
</reference>
<organism evidence="1 2">
    <name type="scientific">Gelidibacter pelagius</name>
    <dbReference type="NCBI Taxonomy" id="2819985"/>
    <lineage>
        <taxon>Bacteria</taxon>
        <taxon>Pseudomonadati</taxon>
        <taxon>Bacteroidota</taxon>
        <taxon>Flavobacteriia</taxon>
        <taxon>Flavobacteriales</taxon>
        <taxon>Flavobacteriaceae</taxon>
        <taxon>Gelidibacter</taxon>
    </lineage>
</organism>
<evidence type="ECO:0000313" key="2">
    <source>
        <dbReference type="Proteomes" id="UP000681315"/>
    </source>
</evidence>
<dbReference type="RefSeq" id="WP_208235438.1">
    <property type="nucleotide sequence ID" value="NZ_JAGEVG010000094.1"/>
</dbReference>
<gene>
    <name evidence="1" type="ORF">J4051_18910</name>
</gene>
<sequence length="80" mass="9108">SSGKKNSSKKVLFYFAGKGKRVVYLHPANEGPMGPRERKKFIYILIKRRQKFLKKKFCGMEKGCMFAAAKNGNVRSGKVH</sequence>
<keyword evidence="2" id="KW-1185">Reference proteome</keyword>
<feature type="non-terminal residue" evidence="1">
    <location>
        <position position="1"/>
    </location>
</feature>
<dbReference type="Proteomes" id="UP000681315">
    <property type="component" value="Unassembled WGS sequence"/>
</dbReference>
<comment type="caution">
    <text evidence="1">The sequence shown here is derived from an EMBL/GenBank/DDBJ whole genome shotgun (WGS) entry which is preliminary data.</text>
</comment>
<protein>
    <submittedName>
        <fullName evidence="1">Uncharacterized protein</fullName>
    </submittedName>
</protein>
<evidence type="ECO:0000313" key="1">
    <source>
        <dbReference type="EMBL" id="MBO3100339.1"/>
    </source>
</evidence>
<proteinExistence type="predicted"/>